<dbReference type="SUPFAM" id="SSF53448">
    <property type="entry name" value="Nucleotide-diphospho-sugar transferases"/>
    <property type="match status" value="1"/>
</dbReference>
<dbReference type="AlphaFoldDB" id="A0A166A0F9"/>
<name>A0A166A0F9_9EURY</name>
<accession>A0A166A0F9</accession>
<dbReference type="EMBL" id="LWMV01000189">
    <property type="protein sequence ID" value="KZX11408.1"/>
    <property type="molecule type" value="Genomic_DNA"/>
</dbReference>
<proteinExistence type="predicted"/>
<dbReference type="OrthoDB" id="46222at2157"/>
<dbReference type="InterPro" id="IPR029044">
    <property type="entry name" value="Nucleotide-diphossugar_trans"/>
</dbReference>
<dbReference type="CDD" id="cd00761">
    <property type="entry name" value="Glyco_tranf_GTA_type"/>
    <property type="match status" value="1"/>
</dbReference>
<dbReference type="InterPro" id="IPR001173">
    <property type="entry name" value="Glyco_trans_2-like"/>
</dbReference>
<sequence length="343" mass="40246">MELKISVIIPVYNRASLLKQAIDSIMNQSFGFENIELIIVDNNSTDDTKETIENYAKKYENIHPIFREKNSGSPNIPRNNGIDAAQGKYIMFLDSDDVYQPELCEKLYKAAEEYGANFAECWVRDSNFYNEENNPSENTVVVHDHEKKDFSIINTLLWNKLYYKNFLNEHNIRFPKDISNEDLYFASLCYLNTDTWLEVKYVGYIHQDDSIHLAASKKFHVGIYKGTKLTYEILKSKNSYLTQFSLKLMPDLALEFLRHDFTVNERKQILKCNWELFKSYDSYDSLSIPMRIFMKTFSSNIKIAILLSKLYNFLKIESLIKNKYIRHHIVARALGLGNYNWGE</sequence>
<evidence type="ECO:0000313" key="2">
    <source>
        <dbReference type="EMBL" id="KZX11408.1"/>
    </source>
</evidence>
<dbReference type="Proteomes" id="UP000077245">
    <property type="component" value="Unassembled WGS sequence"/>
</dbReference>
<comment type="caution">
    <text evidence="2">The sequence shown here is derived from an EMBL/GenBank/DDBJ whole genome shotgun (WGS) entry which is preliminary data.</text>
</comment>
<dbReference type="Gene3D" id="3.90.550.10">
    <property type="entry name" value="Spore Coat Polysaccharide Biosynthesis Protein SpsA, Chain A"/>
    <property type="match status" value="1"/>
</dbReference>
<gene>
    <name evidence="2" type="primary">epsH_3</name>
    <name evidence="2" type="ORF">MBCUR_14420</name>
</gene>
<dbReference type="Pfam" id="PF00535">
    <property type="entry name" value="Glycos_transf_2"/>
    <property type="match status" value="1"/>
</dbReference>
<dbReference type="RefSeq" id="WP_067092040.1">
    <property type="nucleotide sequence ID" value="NZ_LWMV01000189.1"/>
</dbReference>
<dbReference type="PANTHER" id="PTHR22916">
    <property type="entry name" value="GLYCOSYLTRANSFERASE"/>
    <property type="match status" value="1"/>
</dbReference>
<evidence type="ECO:0000313" key="3">
    <source>
        <dbReference type="Proteomes" id="UP000077245"/>
    </source>
</evidence>
<protein>
    <submittedName>
        <fullName evidence="2">Putative glycosyltransferase EpsH</fullName>
        <ecNumber evidence="2">2.4.-.-</ecNumber>
    </submittedName>
</protein>
<dbReference type="STRING" id="49547.MBCUR_14420"/>
<reference evidence="2 3" key="1">
    <citation type="submission" date="2016-04" db="EMBL/GenBank/DDBJ databases">
        <title>Genome sequence of Methanobrevibacter curvatus DSM 11111.</title>
        <authorList>
            <person name="Poehlein A."/>
            <person name="Seedorf H."/>
            <person name="Daniel R."/>
        </authorList>
    </citation>
    <scope>NUCLEOTIDE SEQUENCE [LARGE SCALE GENOMIC DNA]</scope>
    <source>
        <strain evidence="2 3">DSM 11111</strain>
    </source>
</reference>
<dbReference type="EC" id="2.4.-.-" evidence="2"/>
<evidence type="ECO:0000259" key="1">
    <source>
        <dbReference type="Pfam" id="PF00535"/>
    </source>
</evidence>
<keyword evidence="2" id="KW-0808">Transferase</keyword>
<organism evidence="2 3">
    <name type="scientific">Methanobrevibacter curvatus</name>
    <dbReference type="NCBI Taxonomy" id="49547"/>
    <lineage>
        <taxon>Archaea</taxon>
        <taxon>Methanobacteriati</taxon>
        <taxon>Methanobacteriota</taxon>
        <taxon>Methanomada group</taxon>
        <taxon>Methanobacteria</taxon>
        <taxon>Methanobacteriales</taxon>
        <taxon>Methanobacteriaceae</taxon>
        <taxon>Methanobrevibacter</taxon>
    </lineage>
</organism>
<feature type="domain" description="Glycosyltransferase 2-like" evidence="1">
    <location>
        <begin position="6"/>
        <end position="148"/>
    </location>
</feature>
<dbReference type="PANTHER" id="PTHR22916:SF3">
    <property type="entry name" value="UDP-GLCNAC:BETAGAL BETA-1,3-N-ACETYLGLUCOSAMINYLTRANSFERASE-LIKE PROTEIN 1"/>
    <property type="match status" value="1"/>
</dbReference>
<keyword evidence="2" id="KW-0328">Glycosyltransferase</keyword>
<dbReference type="GO" id="GO:0016758">
    <property type="term" value="F:hexosyltransferase activity"/>
    <property type="evidence" value="ECO:0007669"/>
    <property type="project" value="UniProtKB-ARBA"/>
</dbReference>
<keyword evidence="3" id="KW-1185">Reference proteome</keyword>
<dbReference type="PATRIC" id="fig|49547.3.peg.1541"/>